<evidence type="ECO:0000256" key="1">
    <source>
        <dbReference type="ARBA" id="ARBA00022574"/>
    </source>
</evidence>
<reference evidence="5" key="1">
    <citation type="submission" date="2025-08" db="UniProtKB">
        <authorList>
            <consortium name="RefSeq"/>
        </authorList>
    </citation>
    <scope>IDENTIFICATION</scope>
</reference>
<sequence length="273" mass="30437">MLGVQWTSDSQNLLFAIKGGQVHLYDYEGNFMNKVSMWSGPGSEMGEIAALKYYLNRTSVPCECHVKSVPNIIALCSHNNLCAVLSRDSDQAKLSLCTGLSTNVDTRLVPLDAAYVHMNGQYAVIASRHSFVLCPYVAGQASFLSGVSQKKERFYHVDDTPAGVKHDTAYDIHHQKDRPTQDAICCITCSDRFLVIGRESGTLQRYTLPDVTLVQRNSTLLSCRPSTLALNCDSTCYNFSVCTRYLREFHLFSSEILRGHPVHMHDLSKACEL</sequence>
<dbReference type="Proteomes" id="UP000079169">
    <property type="component" value="Unplaced"/>
</dbReference>
<name>A0A3Q0JII7_DIACI</name>
<dbReference type="AlphaFoldDB" id="A0A3Q0JII7"/>
<dbReference type="PANTHER" id="PTHR12764:SF5">
    <property type="entry name" value="LD29485P"/>
    <property type="match status" value="1"/>
</dbReference>
<dbReference type="GO" id="GO:1905515">
    <property type="term" value="P:non-motile cilium assembly"/>
    <property type="evidence" value="ECO:0007669"/>
    <property type="project" value="TreeGrafter"/>
</dbReference>
<dbReference type="PaxDb" id="121845-A0A3Q0JII7"/>
<dbReference type="GO" id="GO:0035721">
    <property type="term" value="P:intraciliary retrograde transport"/>
    <property type="evidence" value="ECO:0007669"/>
    <property type="project" value="TreeGrafter"/>
</dbReference>
<keyword evidence="1" id="KW-0853">WD repeat</keyword>
<dbReference type="GeneID" id="113471524"/>
<dbReference type="InterPro" id="IPR056158">
    <property type="entry name" value="Beta-prop_IFT121_2nd"/>
</dbReference>
<evidence type="ECO:0000259" key="3">
    <source>
        <dbReference type="Pfam" id="PF23390"/>
    </source>
</evidence>
<dbReference type="InterPro" id="IPR039857">
    <property type="entry name" value="Ift122/121"/>
</dbReference>
<dbReference type="SUPFAM" id="SSF50978">
    <property type="entry name" value="WD40 repeat-like"/>
    <property type="match status" value="1"/>
</dbReference>
<accession>A0A3Q0JII7</accession>
<gene>
    <name evidence="5" type="primary">LOC113471524</name>
</gene>
<dbReference type="PANTHER" id="PTHR12764">
    <property type="entry name" value="WD REPEAT DOMAIN-RELATED"/>
    <property type="match status" value="1"/>
</dbReference>
<evidence type="ECO:0000313" key="4">
    <source>
        <dbReference type="Proteomes" id="UP000079169"/>
    </source>
</evidence>
<dbReference type="STRING" id="121845.A0A3Q0JII7"/>
<evidence type="ECO:0000256" key="2">
    <source>
        <dbReference type="ARBA" id="ARBA00022737"/>
    </source>
</evidence>
<dbReference type="Pfam" id="PF23390">
    <property type="entry name" value="Beta-prop_WDR35_2nd"/>
    <property type="match status" value="1"/>
</dbReference>
<dbReference type="RefSeq" id="XP_026686555.1">
    <property type="nucleotide sequence ID" value="XM_026830754.1"/>
</dbReference>
<dbReference type="GO" id="GO:0097730">
    <property type="term" value="C:non-motile cilium"/>
    <property type="evidence" value="ECO:0007669"/>
    <property type="project" value="TreeGrafter"/>
</dbReference>
<keyword evidence="2" id="KW-0677">Repeat</keyword>
<organism evidence="4 5">
    <name type="scientific">Diaphorina citri</name>
    <name type="common">Asian citrus psyllid</name>
    <dbReference type="NCBI Taxonomy" id="121845"/>
    <lineage>
        <taxon>Eukaryota</taxon>
        <taxon>Metazoa</taxon>
        <taxon>Ecdysozoa</taxon>
        <taxon>Arthropoda</taxon>
        <taxon>Hexapoda</taxon>
        <taxon>Insecta</taxon>
        <taxon>Pterygota</taxon>
        <taxon>Neoptera</taxon>
        <taxon>Paraneoptera</taxon>
        <taxon>Hemiptera</taxon>
        <taxon>Sternorrhyncha</taxon>
        <taxon>Psylloidea</taxon>
        <taxon>Psyllidae</taxon>
        <taxon>Diaphorininae</taxon>
        <taxon>Diaphorina</taxon>
    </lineage>
</organism>
<dbReference type="GO" id="GO:0061512">
    <property type="term" value="P:protein localization to cilium"/>
    <property type="evidence" value="ECO:0007669"/>
    <property type="project" value="TreeGrafter"/>
</dbReference>
<dbReference type="InterPro" id="IPR036322">
    <property type="entry name" value="WD40_repeat_dom_sf"/>
</dbReference>
<keyword evidence="4" id="KW-1185">Reference proteome</keyword>
<protein>
    <submittedName>
        <fullName evidence="5">WD repeat-containing protein 35-like</fullName>
    </submittedName>
</protein>
<dbReference type="KEGG" id="dci:113471524"/>
<dbReference type="GO" id="GO:0030991">
    <property type="term" value="C:intraciliary transport particle A"/>
    <property type="evidence" value="ECO:0007669"/>
    <property type="project" value="TreeGrafter"/>
</dbReference>
<proteinExistence type="predicted"/>
<feature type="domain" description="IFT121 second beta-propeller" evidence="3">
    <location>
        <begin position="63"/>
        <end position="235"/>
    </location>
</feature>
<evidence type="ECO:0000313" key="5">
    <source>
        <dbReference type="RefSeq" id="XP_026686555.1"/>
    </source>
</evidence>